<comment type="caution">
    <text evidence="2">The sequence shown here is derived from an EMBL/GenBank/DDBJ whole genome shotgun (WGS) entry which is preliminary data.</text>
</comment>
<dbReference type="AlphaFoldDB" id="A0ABD6C903"/>
<accession>A0ABD6C903</accession>
<dbReference type="RefSeq" id="WP_247379255.1">
    <property type="nucleotide sequence ID" value="NZ_JALLGV010000007.1"/>
</dbReference>
<keyword evidence="1" id="KW-0472">Membrane</keyword>
<proteinExistence type="predicted"/>
<keyword evidence="1" id="KW-1133">Transmembrane helix</keyword>
<dbReference type="EMBL" id="JBHUDJ010000002">
    <property type="protein sequence ID" value="MFD1586656.1"/>
    <property type="molecule type" value="Genomic_DNA"/>
</dbReference>
<feature type="transmembrane region" description="Helical" evidence="1">
    <location>
        <begin position="39"/>
        <end position="57"/>
    </location>
</feature>
<evidence type="ECO:0000256" key="1">
    <source>
        <dbReference type="SAM" id="Phobius"/>
    </source>
</evidence>
<gene>
    <name evidence="2" type="ORF">ACFR9U_06650</name>
</gene>
<name>A0ABD6C903_9EURY</name>
<keyword evidence="1" id="KW-0812">Transmembrane</keyword>
<dbReference type="Proteomes" id="UP001597119">
    <property type="component" value="Unassembled WGS sequence"/>
</dbReference>
<sequence length="60" mass="6783">MTPRAAVDVEDLLKILLVLAIVWILLEIISEFISVVFGPFRPLFGLLMVVLIALYLTDRI</sequence>
<reference evidence="2 3" key="1">
    <citation type="journal article" date="2019" name="Int. J. Syst. Evol. Microbiol.">
        <title>The Global Catalogue of Microorganisms (GCM) 10K type strain sequencing project: providing services to taxonomists for standard genome sequencing and annotation.</title>
        <authorList>
            <consortium name="The Broad Institute Genomics Platform"/>
            <consortium name="The Broad Institute Genome Sequencing Center for Infectious Disease"/>
            <person name="Wu L."/>
            <person name="Ma J."/>
        </authorList>
    </citation>
    <scope>NUCLEOTIDE SEQUENCE [LARGE SCALE GENOMIC DNA]</scope>
    <source>
        <strain evidence="2 3">CGMCC 1.12125</strain>
    </source>
</reference>
<feature type="transmembrane region" description="Helical" evidence="1">
    <location>
        <begin position="12"/>
        <end position="33"/>
    </location>
</feature>
<dbReference type="InterPro" id="IPR055976">
    <property type="entry name" value="DUF7554"/>
</dbReference>
<dbReference type="Pfam" id="PF24431">
    <property type="entry name" value="DUF7554"/>
    <property type="match status" value="1"/>
</dbReference>
<protein>
    <submittedName>
        <fullName evidence="2">Uncharacterized protein</fullName>
    </submittedName>
</protein>
<evidence type="ECO:0000313" key="3">
    <source>
        <dbReference type="Proteomes" id="UP001597119"/>
    </source>
</evidence>
<organism evidence="2 3">
    <name type="scientific">Halorientalis brevis</name>
    <dbReference type="NCBI Taxonomy" id="1126241"/>
    <lineage>
        <taxon>Archaea</taxon>
        <taxon>Methanobacteriati</taxon>
        <taxon>Methanobacteriota</taxon>
        <taxon>Stenosarchaea group</taxon>
        <taxon>Halobacteria</taxon>
        <taxon>Halobacteriales</taxon>
        <taxon>Haloarculaceae</taxon>
        <taxon>Halorientalis</taxon>
    </lineage>
</organism>
<evidence type="ECO:0000313" key="2">
    <source>
        <dbReference type="EMBL" id="MFD1586656.1"/>
    </source>
</evidence>
<keyword evidence="3" id="KW-1185">Reference proteome</keyword>